<dbReference type="Pfam" id="PF04654">
    <property type="entry name" value="DUF599"/>
    <property type="match status" value="1"/>
</dbReference>
<feature type="transmembrane region" description="Helical" evidence="1">
    <location>
        <begin position="69"/>
        <end position="92"/>
    </location>
</feature>
<name>A0ABS5ZCK8_9GAMM</name>
<feature type="transmembrane region" description="Helical" evidence="1">
    <location>
        <begin position="113"/>
        <end position="131"/>
    </location>
</feature>
<dbReference type="RefSeq" id="WP_215819211.1">
    <property type="nucleotide sequence ID" value="NZ_JAGSOY010000014.1"/>
</dbReference>
<evidence type="ECO:0000313" key="3">
    <source>
        <dbReference type="Proteomes" id="UP000690515"/>
    </source>
</evidence>
<evidence type="ECO:0000313" key="2">
    <source>
        <dbReference type="EMBL" id="MBU2711046.1"/>
    </source>
</evidence>
<dbReference type="PANTHER" id="PTHR31881">
    <property type="match status" value="1"/>
</dbReference>
<dbReference type="InterPro" id="IPR006747">
    <property type="entry name" value="DUF599"/>
</dbReference>
<dbReference type="Proteomes" id="UP000690515">
    <property type="component" value="Unassembled WGS sequence"/>
</dbReference>
<proteinExistence type="predicted"/>
<gene>
    <name evidence="2" type="ORF">KCG35_08240</name>
</gene>
<reference evidence="2 3" key="1">
    <citation type="submission" date="2021-04" db="EMBL/GenBank/DDBJ databases">
        <authorList>
            <person name="Pira H."/>
            <person name="Risdian C."/>
            <person name="Wink J."/>
        </authorList>
    </citation>
    <scope>NUCLEOTIDE SEQUENCE [LARGE SCALE GENOMIC DNA]</scope>
    <source>
        <strain evidence="2 3">WH53</strain>
    </source>
</reference>
<keyword evidence="1" id="KW-0472">Membrane</keyword>
<comment type="caution">
    <text evidence="2">The sequence shown here is derived from an EMBL/GenBank/DDBJ whole genome shotgun (WGS) entry which is preliminary data.</text>
</comment>
<evidence type="ECO:0000256" key="1">
    <source>
        <dbReference type="SAM" id="Phobius"/>
    </source>
</evidence>
<organism evidence="2 3">
    <name type="scientific">Zooshikella harenae</name>
    <dbReference type="NCBI Taxonomy" id="2827238"/>
    <lineage>
        <taxon>Bacteria</taxon>
        <taxon>Pseudomonadati</taxon>
        <taxon>Pseudomonadota</taxon>
        <taxon>Gammaproteobacteria</taxon>
        <taxon>Oceanospirillales</taxon>
        <taxon>Zooshikellaceae</taxon>
        <taxon>Zooshikella</taxon>
    </lineage>
</organism>
<feature type="transmembrane region" description="Helical" evidence="1">
    <location>
        <begin position="182"/>
        <end position="210"/>
    </location>
</feature>
<sequence>MLWDVVALLWSLVAWVGYSFFAKYQGQRQLCLAKVLHRYRQQWATRILLRENRISDASITANLERNVTFFASTSILVVAGLVTALTATEHAILVLSDLPWVSAPSRKAWELKIMVLLVIFVYAFFTFTWSLRQYNFASVLLGSAPVPSETDVSVQERSNYALRLAKVLSLAANRFNYGLRAFYFGLATLAWFLNPWFYMLATVLVVIILYQREFHSAVLKAMVITPLKPKVTAISEQPSSSLRG</sequence>
<keyword evidence="1" id="KW-1133">Transmembrane helix</keyword>
<protein>
    <submittedName>
        <fullName evidence="2">DUF599 family protein</fullName>
    </submittedName>
</protein>
<dbReference type="PANTHER" id="PTHR31881:SF6">
    <property type="entry name" value="OS09G0494600 PROTEIN"/>
    <property type="match status" value="1"/>
</dbReference>
<accession>A0ABS5ZCK8</accession>
<keyword evidence="1" id="KW-0812">Transmembrane</keyword>
<dbReference type="EMBL" id="JAGSOY010000014">
    <property type="protein sequence ID" value="MBU2711046.1"/>
    <property type="molecule type" value="Genomic_DNA"/>
</dbReference>
<keyword evidence="3" id="KW-1185">Reference proteome</keyword>